<protein>
    <submittedName>
        <fullName evidence="1">Mannosyltransferase</fullName>
        <ecNumber evidence="1">2.4.1.2</ecNumber>
    </submittedName>
</protein>
<gene>
    <name evidence="1" type="primary">ALG9</name>
    <name evidence="1" type="ORF">LOY88_000329</name>
</gene>
<sequence length="1074" mass="122112">MPSEDHEPKDGASAASPNKPKPVPHTFFLPLNVVFYLCLFSNVLTATLAPIQDCDETFNYWEPTHYLSHGYGLQTWEYSPTYSIRSWLYIAVHACFVKMSTFLTRTKSAQFYFLRVVLAFVCTVCETRLYSVISRSLNPRIGVLFLMILLFSPGMFHASTALLPSSFTMYTTMLGLSAFLDTKKGLQTARGIMWFGIGAIVGWPFAGALVIPFVLEELVLAVIFQEIRPAFHRILSGGIRCLGVLLFEVVVDSLFYRKLVVVPWNIVAYNVFGGAGKGPEIFGTEPWTFYPQNLLLNFNIWFVLALLSGPLLILQMLFRLQKTSKQTLLRSITYLLPFYLWLGIFILQPHKEERFMYPAYPFLALNAAIGLHIVLAYLGSTDRRELVGRIPVKLKFVIIISGVFLALNVGILRIAGTFTAYSAPLKVFNELEQVNITAPEASVCVGKEWYRFPSSFFLPQNLHAKFIRNDFKGLLPGEFAGSADAGPFAGTWLIPSGMNDMNQEDSSKYTDISQCDFLVDSYFPGDEESELQPHYILDTKTWDRVAFGVDVSPAAPHFTRSGESIQPHRPTTNRTARPSQLRQDNEERQSSLRRRMKAIYYSLWSEAARLASTRHGGGGWSSVPDAGSRLRSHRTLPTLVTGVGLVFKEPANKLYTMIEASLAQIIEQFYVKELAGLVLFAFTSSWALTTLWRILDRGFLRRSGAADLEKPNSHTSKPKPLDRTPGEWIPQDFKRPDPEPYPDWDVRTTKPKPYRPFRYGPKYFITMGLRSMKWDEWIELDNHYPKYHADKARRIKEREDKCIMVAPEAMDGVVELLEELRSYLPLRYPSLFRRTAIGIDNLLTGESFNTTQRPFAENPMTTCARLVQDDLALMFERADGEYYLLAGAILLAGFWRLTDKFGMRLSDIHTSGAVPGFASKLEKGMKSFFRRIQPGDAVLRNNYFIQVDDSLAWSHSIGAEDAAAVSWNTAQKATAVRHHYFRSERQSLRRLPRSGAVVFTIRTYFEPVTEIAREPYVPGRLASAVRSWGDDVSRYKGREKYGDVLLEYLDRKHEEQLAAGLDLDEEDEVRRYPF</sequence>
<proteinExistence type="predicted"/>
<organism evidence="1">
    <name type="scientific">Ophidiomyces ophidiicola</name>
    <dbReference type="NCBI Taxonomy" id="1387563"/>
    <lineage>
        <taxon>Eukaryota</taxon>
        <taxon>Fungi</taxon>
        <taxon>Dikarya</taxon>
        <taxon>Ascomycota</taxon>
        <taxon>Pezizomycotina</taxon>
        <taxon>Eurotiomycetes</taxon>
        <taxon>Eurotiomycetidae</taxon>
        <taxon>Onygenales</taxon>
        <taxon>Onygenaceae</taxon>
        <taxon>Ophidiomyces</taxon>
    </lineage>
</organism>
<comment type="caution">
    <text evidence="1">The sequence shown here is derived from an EMBL/GenBank/DDBJ whole genome shotgun (WGS) entry which is preliminary data.</text>
</comment>
<dbReference type="EC" id="2.4.1.2" evidence="1"/>
<reference evidence="1" key="1">
    <citation type="journal article" date="2022" name="bioRxiv">
        <title>Population genetic analysis of Ophidiomyces ophidiicola, the causative agent of snake fungal disease, indicates recent introductions to the USA.</title>
        <authorList>
            <person name="Ladner J.T."/>
            <person name="Palmer J.M."/>
            <person name="Ettinger C.L."/>
            <person name="Stajich J.E."/>
            <person name="Farrell T.M."/>
            <person name="Glorioso B.M."/>
            <person name="Lawson B."/>
            <person name="Price S.J."/>
            <person name="Stengle A.G."/>
            <person name="Grear D.A."/>
            <person name="Lorch J.M."/>
        </authorList>
    </citation>
    <scope>NUCLEOTIDE SEQUENCE</scope>
    <source>
        <strain evidence="1">NWHC 24266-5</strain>
    </source>
</reference>
<keyword evidence="1" id="KW-0808">Transferase</keyword>
<keyword evidence="1" id="KW-0328">Glycosyltransferase</keyword>
<dbReference type="EMBL" id="JALBCA010000004">
    <property type="protein sequence ID" value="KAI2392864.1"/>
    <property type="molecule type" value="Genomic_DNA"/>
</dbReference>
<accession>A0ACB8V510</accession>
<name>A0ACB8V510_9EURO</name>
<evidence type="ECO:0000313" key="1">
    <source>
        <dbReference type="EMBL" id="KAI2392864.1"/>
    </source>
</evidence>